<dbReference type="AlphaFoldDB" id="A0A8J6A3X4"/>
<dbReference type="GO" id="GO:0003085">
    <property type="term" value="P:negative regulation of systemic arterial blood pressure"/>
    <property type="evidence" value="ECO:0007669"/>
    <property type="project" value="TreeGrafter"/>
</dbReference>
<keyword evidence="7" id="KW-1185">Reference proteome</keyword>
<evidence type="ECO:0000313" key="7">
    <source>
        <dbReference type="Proteomes" id="UP000700334"/>
    </source>
</evidence>
<name>A0A8J6A3X4_GALPY</name>
<dbReference type="GO" id="GO:0008239">
    <property type="term" value="F:dipeptidyl-peptidase activity"/>
    <property type="evidence" value="ECO:0007669"/>
    <property type="project" value="TreeGrafter"/>
</dbReference>
<keyword evidence="6" id="KW-0121">Carboxypeptidase</keyword>
<sequence length="95" mass="10869">MRQPQQVVPEDQKWWITLKMATHSNGELDPWSGGGVTEDITDTLIAITIPEGAHHLDLRSNNALDPTAVLLARSLEVRYMQQWIRDFYANSRKKP</sequence>
<dbReference type="GO" id="GO:0060055">
    <property type="term" value="P:angiogenesis involved in wound healing"/>
    <property type="evidence" value="ECO:0007669"/>
    <property type="project" value="TreeGrafter"/>
</dbReference>
<evidence type="ECO:0000256" key="1">
    <source>
        <dbReference type="ARBA" id="ARBA00011079"/>
    </source>
</evidence>
<keyword evidence="2" id="KW-0645">Protease</keyword>
<dbReference type="GO" id="GO:0006508">
    <property type="term" value="P:proteolysis"/>
    <property type="evidence" value="ECO:0007669"/>
    <property type="project" value="UniProtKB-KW"/>
</dbReference>
<evidence type="ECO:0000256" key="5">
    <source>
        <dbReference type="ARBA" id="ARBA00023180"/>
    </source>
</evidence>
<dbReference type="GO" id="GO:0004180">
    <property type="term" value="F:carboxypeptidase activity"/>
    <property type="evidence" value="ECO:0007669"/>
    <property type="project" value="UniProtKB-KW"/>
</dbReference>
<gene>
    <name evidence="6" type="ORF">J0S82_015486</name>
</gene>
<accession>A0A8J6A3X4</accession>
<dbReference type="GO" id="GO:0070008">
    <property type="term" value="F:serine-type exopeptidase activity"/>
    <property type="evidence" value="ECO:0007669"/>
    <property type="project" value="InterPro"/>
</dbReference>
<dbReference type="OrthoDB" id="2130629at2759"/>
<protein>
    <submittedName>
        <fullName evidence="6">Lysosomal Pro-X carboxypeptidase</fullName>
    </submittedName>
</protein>
<dbReference type="EMBL" id="JAGFMF010011725">
    <property type="protein sequence ID" value="KAG8514796.1"/>
    <property type="molecule type" value="Genomic_DNA"/>
</dbReference>
<dbReference type="Proteomes" id="UP000700334">
    <property type="component" value="Unassembled WGS sequence"/>
</dbReference>
<dbReference type="GO" id="GO:0043535">
    <property type="term" value="P:regulation of blood vessel endothelial cell migration"/>
    <property type="evidence" value="ECO:0007669"/>
    <property type="project" value="TreeGrafter"/>
</dbReference>
<keyword evidence="3" id="KW-0732">Signal</keyword>
<evidence type="ECO:0000256" key="3">
    <source>
        <dbReference type="ARBA" id="ARBA00022729"/>
    </source>
</evidence>
<comment type="similarity">
    <text evidence="1">Belongs to the peptidase S28 family.</text>
</comment>
<dbReference type="PANTHER" id="PTHR11010">
    <property type="entry name" value="PROTEASE S28 PRO-X CARBOXYPEPTIDASE-RELATED"/>
    <property type="match status" value="1"/>
</dbReference>
<dbReference type="InterPro" id="IPR029058">
    <property type="entry name" value="AB_hydrolase_fold"/>
</dbReference>
<dbReference type="Gene3D" id="3.40.50.1820">
    <property type="entry name" value="alpha/beta hydrolase"/>
    <property type="match status" value="1"/>
</dbReference>
<evidence type="ECO:0000256" key="4">
    <source>
        <dbReference type="ARBA" id="ARBA00022801"/>
    </source>
</evidence>
<dbReference type="InterPro" id="IPR008758">
    <property type="entry name" value="Peptidase_S28"/>
</dbReference>
<evidence type="ECO:0000313" key="6">
    <source>
        <dbReference type="EMBL" id="KAG8514796.1"/>
    </source>
</evidence>
<proteinExistence type="inferred from homology"/>
<organism evidence="6 7">
    <name type="scientific">Galemys pyrenaicus</name>
    <name type="common">Iberian desman</name>
    <name type="synonym">Pyrenean desman</name>
    <dbReference type="NCBI Taxonomy" id="202257"/>
    <lineage>
        <taxon>Eukaryota</taxon>
        <taxon>Metazoa</taxon>
        <taxon>Chordata</taxon>
        <taxon>Craniata</taxon>
        <taxon>Vertebrata</taxon>
        <taxon>Euteleostomi</taxon>
        <taxon>Mammalia</taxon>
        <taxon>Eutheria</taxon>
        <taxon>Laurasiatheria</taxon>
        <taxon>Eulipotyphla</taxon>
        <taxon>Talpidae</taxon>
        <taxon>Galemys</taxon>
    </lineage>
</organism>
<keyword evidence="4" id="KW-0378">Hydrolase</keyword>
<reference evidence="6" key="1">
    <citation type="journal article" date="2021" name="Evol. Appl.">
        <title>The genome of the Pyrenean desman and the effects of bottlenecks and inbreeding on the genomic landscape of an endangered species.</title>
        <authorList>
            <person name="Escoda L."/>
            <person name="Castresana J."/>
        </authorList>
    </citation>
    <scope>NUCLEOTIDE SEQUENCE</scope>
    <source>
        <strain evidence="6">IBE-C5619</strain>
    </source>
</reference>
<keyword evidence="5" id="KW-0325">Glycoprotein</keyword>
<dbReference type="Pfam" id="PF05577">
    <property type="entry name" value="Peptidase_S28"/>
    <property type="match status" value="1"/>
</dbReference>
<dbReference type="PANTHER" id="PTHR11010:SF38">
    <property type="entry name" value="LYSOSOMAL PRO-X CARBOXYPEPTIDASE"/>
    <property type="match status" value="1"/>
</dbReference>
<comment type="caution">
    <text evidence="6">The sequence shown here is derived from an EMBL/GenBank/DDBJ whole genome shotgun (WGS) entry which is preliminary data.</text>
</comment>
<evidence type="ECO:0000256" key="2">
    <source>
        <dbReference type="ARBA" id="ARBA00022670"/>
    </source>
</evidence>